<dbReference type="SMART" id="SM00355">
    <property type="entry name" value="ZnF_C2H2"/>
    <property type="match status" value="6"/>
</dbReference>
<comment type="subcellular location">
    <subcellularLocation>
        <location evidence="1">Nucleus</location>
    </subcellularLocation>
</comment>
<feature type="compositionally biased region" description="Basic and acidic residues" evidence="11">
    <location>
        <begin position="621"/>
        <end position="633"/>
    </location>
</feature>
<dbReference type="InterPro" id="IPR057618">
    <property type="entry name" value="Znf_POGZ/Z280C-D-like"/>
</dbReference>
<dbReference type="GO" id="GO:0010468">
    <property type="term" value="P:regulation of gene expression"/>
    <property type="evidence" value="ECO:0007669"/>
    <property type="project" value="TreeGrafter"/>
</dbReference>
<feature type="region of interest" description="Disordered" evidence="11">
    <location>
        <begin position="590"/>
        <end position="698"/>
    </location>
</feature>
<dbReference type="InterPro" id="IPR050331">
    <property type="entry name" value="Zinc_finger"/>
</dbReference>
<evidence type="ECO:0000256" key="11">
    <source>
        <dbReference type="SAM" id="MobiDB-lite"/>
    </source>
</evidence>
<feature type="compositionally biased region" description="Basic and acidic residues" evidence="11">
    <location>
        <begin position="211"/>
        <end position="225"/>
    </location>
</feature>
<feature type="region of interest" description="Disordered" evidence="11">
    <location>
        <begin position="1167"/>
        <end position="1188"/>
    </location>
</feature>
<dbReference type="PROSITE" id="PS50157">
    <property type="entry name" value="ZINC_FINGER_C2H2_2"/>
    <property type="match status" value="2"/>
</dbReference>
<dbReference type="Pfam" id="PF25429">
    <property type="entry name" value="zf-POGZ"/>
    <property type="match status" value="1"/>
</dbReference>
<evidence type="ECO:0000256" key="10">
    <source>
        <dbReference type="PROSITE-ProRule" id="PRU00042"/>
    </source>
</evidence>
<gene>
    <name evidence="13" type="primary">POGZ</name>
</gene>
<dbReference type="OrthoDB" id="10032537at2759"/>
<keyword evidence="3" id="KW-0677">Repeat</keyword>
<reference evidence="13" key="1">
    <citation type="journal article" date="2014" name="BMC Genomics">
        <title>Characterizing the developmental transcriptome of the oriental fruit fly, Bactrocera dorsalis (Diptera: Tephritidae) through comparative genomic analysis with Drosophila melanogaster utilizing modENCODE datasets.</title>
        <authorList>
            <person name="Geib S.M."/>
            <person name="Calla B."/>
            <person name="Hall B."/>
            <person name="Hou S."/>
            <person name="Manoukis N.C."/>
        </authorList>
    </citation>
    <scope>NUCLEOTIDE SEQUENCE</scope>
    <source>
        <strain evidence="13">Punador</strain>
    </source>
</reference>
<keyword evidence="9" id="KW-0539">Nucleus</keyword>
<protein>
    <submittedName>
        <fullName evidence="13">ZNF domain containing Pogo transposable element</fullName>
    </submittedName>
</protein>
<keyword evidence="6" id="KW-0805">Transcription regulation</keyword>
<feature type="region of interest" description="Disordered" evidence="11">
    <location>
        <begin position="79"/>
        <end position="102"/>
    </location>
</feature>
<evidence type="ECO:0000259" key="12">
    <source>
        <dbReference type="PROSITE" id="PS50157"/>
    </source>
</evidence>
<evidence type="ECO:0000256" key="7">
    <source>
        <dbReference type="ARBA" id="ARBA00023125"/>
    </source>
</evidence>
<evidence type="ECO:0000256" key="2">
    <source>
        <dbReference type="ARBA" id="ARBA00022723"/>
    </source>
</evidence>
<dbReference type="PANTHER" id="PTHR16515:SF49">
    <property type="entry name" value="GASTRULA ZINC FINGER PROTEIN XLCGF49.1-LIKE-RELATED"/>
    <property type="match status" value="1"/>
</dbReference>
<evidence type="ECO:0000256" key="4">
    <source>
        <dbReference type="ARBA" id="ARBA00022771"/>
    </source>
</evidence>
<accession>A0A034V5V1</accession>
<evidence type="ECO:0000256" key="1">
    <source>
        <dbReference type="ARBA" id="ARBA00004123"/>
    </source>
</evidence>
<evidence type="ECO:0000256" key="9">
    <source>
        <dbReference type="ARBA" id="ARBA00023242"/>
    </source>
</evidence>
<dbReference type="InterPro" id="IPR013087">
    <property type="entry name" value="Znf_C2H2_type"/>
</dbReference>
<evidence type="ECO:0000256" key="6">
    <source>
        <dbReference type="ARBA" id="ARBA00023015"/>
    </source>
</evidence>
<dbReference type="EMBL" id="GAKP01021435">
    <property type="protein sequence ID" value="JAC37517.1"/>
    <property type="molecule type" value="Transcribed_RNA"/>
</dbReference>
<keyword evidence="7" id="KW-0238">DNA-binding</keyword>
<dbReference type="GO" id="GO:0003677">
    <property type="term" value="F:DNA binding"/>
    <property type="evidence" value="ECO:0007669"/>
    <property type="project" value="UniProtKB-KW"/>
</dbReference>
<keyword evidence="8" id="KW-0804">Transcription</keyword>
<dbReference type="Gene3D" id="3.30.160.60">
    <property type="entry name" value="Classic Zinc Finger"/>
    <property type="match status" value="2"/>
</dbReference>
<feature type="compositionally biased region" description="Low complexity" evidence="11">
    <location>
        <begin position="1170"/>
        <end position="1181"/>
    </location>
</feature>
<keyword evidence="2" id="KW-0479">Metal-binding</keyword>
<evidence type="ECO:0000256" key="8">
    <source>
        <dbReference type="ARBA" id="ARBA00023163"/>
    </source>
</evidence>
<evidence type="ECO:0000256" key="3">
    <source>
        <dbReference type="ARBA" id="ARBA00022737"/>
    </source>
</evidence>
<name>A0A034V5V1_BACDO</name>
<feature type="region of interest" description="Disordered" evidence="11">
    <location>
        <begin position="1105"/>
        <end position="1124"/>
    </location>
</feature>
<feature type="compositionally biased region" description="Low complexity" evidence="11">
    <location>
        <begin position="665"/>
        <end position="682"/>
    </location>
</feature>
<feature type="domain" description="C2H2-type" evidence="12">
    <location>
        <begin position="920"/>
        <end position="944"/>
    </location>
</feature>
<organism evidence="13">
    <name type="scientific">Bactrocera dorsalis</name>
    <name type="common">Oriental fruit fly</name>
    <name type="synonym">Dacus dorsalis</name>
    <dbReference type="NCBI Taxonomy" id="27457"/>
    <lineage>
        <taxon>Eukaryota</taxon>
        <taxon>Metazoa</taxon>
        <taxon>Ecdysozoa</taxon>
        <taxon>Arthropoda</taxon>
        <taxon>Hexapoda</taxon>
        <taxon>Insecta</taxon>
        <taxon>Pterygota</taxon>
        <taxon>Neoptera</taxon>
        <taxon>Endopterygota</taxon>
        <taxon>Diptera</taxon>
        <taxon>Brachycera</taxon>
        <taxon>Muscomorpha</taxon>
        <taxon>Tephritoidea</taxon>
        <taxon>Tephritidae</taxon>
        <taxon>Bactrocera</taxon>
        <taxon>Bactrocera</taxon>
    </lineage>
</organism>
<feature type="region of interest" description="Disordered" evidence="11">
    <location>
        <begin position="141"/>
        <end position="225"/>
    </location>
</feature>
<evidence type="ECO:0000256" key="5">
    <source>
        <dbReference type="ARBA" id="ARBA00022833"/>
    </source>
</evidence>
<keyword evidence="5" id="KW-0862">Zinc</keyword>
<proteinExistence type="predicted"/>
<feature type="domain" description="C2H2-type" evidence="12">
    <location>
        <begin position="821"/>
        <end position="844"/>
    </location>
</feature>
<dbReference type="GO" id="GO:0008270">
    <property type="term" value="F:zinc ion binding"/>
    <property type="evidence" value="ECO:0007669"/>
    <property type="project" value="UniProtKB-KW"/>
</dbReference>
<sequence>MRVTKSDISLELECWVEELSPAQLAAYEKVTNEHNAIKNALKSALTSNEGRELFNGQVFQAYSFKGKVLQELKEATLPPKKPAKVDAPSTPVGGTRGGARKRPSNFVYLESSDEEEDDVPLAKRIAVAAGKKGLTPVAVGTPGNITKGAKGQKGLQASTSPGTIGKGGKAGASGKTTTPSKGDKGASPTTPPTNFKPSEISSVGGLVIGTDGKDGKDGKDQGKETKLQGKTFPSLVVLAKPWLKVKDMSSTRSKLDSKVKLVLMLTPNKFTEWLIQEGLLKAEQKCANHRSNELKLGVYSDATKFPYTGGYVWISECCPMRFVSVFHGSIFEGAPHPPSCILKLIYHWSCQTNIQNVVQWVKVDNVYIKGVYTWLRAICTLAVHQKCKKLGGPERFVEVGVISLGTTSQDGQQRQVKVEVLGVLDYAEKTIRLRAVEPVSDADRNYKKRFQTILEPLQRWVHKDSVICIDLTVDKMTLYTMGFKNIIQAAATDSSAKHTNSAVMDYLRRIVPRMFQNTLSLLSRQMIQQFLDELVWREQFGTYALQAFNNITSHIAEQTRMNTNETLTQRLYQVATNPFKDWSVLPANYRETPANTTPKRLKKPINEADYVQPEKVNLKSIKKEKPDTSRHDTSSPVTSGRRGRHAAAAAAADDDYKPEPKKSSAKNSSSSTSKAPAASKSSSSKHHASSAKSEPTSSKKLLVEAKVKKEKDLEDDLKGIEELYYGVRDGLDVNFESFPYKNDAGAVVEATNVDCPICDLTESFDSNEKLQTHLVSHIIADKDHQFQCLFCLDKHPSESVLTKHNQIMHPLETKSAASASYHCLICQQRFNSLHHLTVHLQKMHNMLELPYVCQACGYRSSSHRDVVRHFYDDHKCQNFLQCPFCLDIFRFSYKGHVSVSNIENYYMHLRAHLHKKDIQLRCQKCALSFIEKGALKQHSANHHTSLLKSTQKVLPLLANSMLIAPPKIRSHHREPLPYTVVSKLGEFYAFIDGSICAECNSEILSEEHFSGVLKCNKCNYKSCCERAVFEHAAECSGGSVAHEVMELPLPNEMHCICGFSTSIGNKMAHHLATCGQKSAYASVEAAQENTVKRNMLDMLGLVRRDGESGAEGDEPVGEQANDTTTETVVNAAVEPTELQAPQPAMDTDTVQPIQFGDMEASPLLDGQNVEQQQQPPQQQEPATLDNTSVVDQQAATAYSTHMVDSGDVQAAQYHIGFGQPEQQHALNTSDIDMPLIGELADPNPPATPQFLGEVHTPMFDAVAAAEQQHYHQMMQQQQQQQQQISSRATRIACKKAKMKIKFHEWLIFSIEIFITSMKGRDKRVVA</sequence>
<dbReference type="PROSITE" id="PS00028">
    <property type="entry name" value="ZINC_FINGER_C2H2_1"/>
    <property type="match status" value="2"/>
</dbReference>
<keyword evidence="4 10" id="KW-0863">Zinc-finger</keyword>
<dbReference type="PANTHER" id="PTHR16515">
    <property type="entry name" value="PR DOMAIN ZINC FINGER PROTEIN"/>
    <property type="match status" value="1"/>
</dbReference>
<feature type="compositionally biased region" description="Polar residues" evidence="11">
    <location>
        <begin position="192"/>
        <end position="201"/>
    </location>
</feature>
<evidence type="ECO:0000313" key="13">
    <source>
        <dbReference type="EMBL" id="JAC37517.1"/>
    </source>
</evidence>
<dbReference type="GO" id="GO:0005634">
    <property type="term" value="C:nucleus"/>
    <property type="evidence" value="ECO:0007669"/>
    <property type="project" value="UniProtKB-SubCell"/>
</dbReference>